<dbReference type="Pfam" id="PF06985">
    <property type="entry name" value="HET"/>
    <property type="match status" value="1"/>
</dbReference>
<dbReference type="Proteomes" id="UP000077248">
    <property type="component" value="Unassembled WGS sequence"/>
</dbReference>
<dbReference type="PANTHER" id="PTHR33112:SF16">
    <property type="entry name" value="HETEROKARYON INCOMPATIBILITY DOMAIN-CONTAINING PROTEIN"/>
    <property type="match status" value="1"/>
</dbReference>
<name>A0A177D5W2_ALTAL</name>
<proteinExistence type="predicted"/>
<dbReference type="GeneID" id="29114524"/>
<dbReference type="STRING" id="5599.A0A177D5W2"/>
<gene>
    <name evidence="2" type="ORF">CC77DRAFT_1066834</name>
</gene>
<dbReference type="InterPro" id="IPR010730">
    <property type="entry name" value="HET"/>
</dbReference>
<dbReference type="PANTHER" id="PTHR33112">
    <property type="entry name" value="DOMAIN PROTEIN, PUTATIVE-RELATED"/>
    <property type="match status" value="1"/>
</dbReference>
<sequence>MTSLGSQPFQLTLQAIPVGPKKNNTVHSSAYLDCGGGRLGPRLNAYTYKGDNAACILPAFDREVWSDDTMNDLRNWLASCTCVECPTARYSSLRYKPKRLIDVGDDEQRGSVVIMESARCGDCSYTCLSYCWGGPQNTVLSKSNLDEETRSWCVPREVIPAAFEDAFKVTRLLGYRYIWIDSLCIVQDDKQDLDHEILQMPHIYKGAALTICASTSRSCSEGFLQARTDYSERSIGLSLPDGREGRIHLDGFHWGDPPVPEPLSTRAWAYQERLLSPRLLEFGWRTSRWTCGCRKSYSGHSQLVVEKSSSSIRRRSPEAQSYNLYSFMNPPGLRHYPVKVGDLFSTWCLIVRAYSRLALTHTDDRLAAIGGIAAELQRASGVKYLAGLWHNERLASMLQWRVQSHTHELRSRPTTSRAPTWSWPGIDDKVLMHRSEIKVAGFEILVVDVKGGFGKKAHGSIMLQGPVRTGRWWCGNAVLQSDASEGVKIARADNPELLVLPDCYGEIFTTANGQLVLTREELTFLAIGRTISDNHIIRGLLLSRGRIEEKDSYRRVGMFQVAEQGDFVTANWDIIALKVV</sequence>
<dbReference type="AlphaFoldDB" id="A0A177D5W2"/>
<evidence type="ECO:0000259" key="1">
    <source>
        <dbReference type="Pfam" id="PF06985"/>
    </source>
</evidence>
<accession>A0A177D5W2</accession>
<evidence type="ECO:0000313" key="3">
    <source>
        <dbReference type="Proteomes" id="UP000077248"/>
    </source>
</evidence>
<evidence type="ECO:0000313" key="2">
    <source>
        <dbReference type="EMBL" id="OAG14502.1"/>
    </source>
</evidence>
<dbReference type="KEGG" id="aalt:CC77DRAFT_1066834"/>
<reference evidence="2 3" key="1">
    <citation type="submission" date="2016-05" db="EMBL/GenBank/DDBJ databases">
        <title>Comparative analysis of secretome profiles of manganese(II)-oxidizing ascomycete fungi.</title>
        <authorList>
            <consortium name="DOE Joint Genome Institute"/>
            <person name="Zeiner C.A."/>
            <person name="Purvine S.O."/>
            <person name="Zink E.M."/>
            <person name="Wu S."/>
            <person name="Pasa-Tolic L."/>
            <person name="Chaput D.L."/>
            <person name="Haridas S."/>
            <person name="Grigoriev I.V."/>
            <person name="Santelli C.M."/>
            <person name="Hansel C.M."/>
        </authorList>
    </citation>
    <scope>NUCLEOTIDE SEQUENCE [LARGE SCALE GENOMIC DNA]</scope>
    <source>
        <strain evidence="2 3">SRC1lrK2f</strain>
    </source>
</reference>
<organism evidence="2 3">
    <name type="scientific">Alternaria alternata</name>
    <name type="common">Alternaria rot fungus</name>
    <name type="synonym">Torula alternata</name>
    <dbReference type="NCBI Taxonomy" id="5599"/>
    <lineage>
        <taxon>Eukaryota</taxon>
        <taxon>Fungi</taxon>
        <taxon>Dikarya</taxon>
        <taxon>Ascomycota</taxon>
        <taxon>Pezizomycotina</taxon>
        <taxon>Dothideomycetes</taxon>
        <taxon>Pleosporomycetidae</taxon>
        <taxon>Pleosporales</taxon>
        <taxon>Pleosporineae</taxon>
        <taxon>Pleosporaceae</taxon>
        <taxon>Alternaria</taxon>
        <taxon>Alternaria sect. Alternaria</taxon>
        <taxon>Alternaria alternata complex</taxon>
    </lineage>
</organism>
<feature type="domain" description="Heterokaryon incompatibility" evidence="1">
    <location>
        <begin position="125"/>
        <end position="272"/>
    </location>
</feature>
<dbReference type="VEuPathDB" id="FungiDB:CC77DRAFT_1066834"/>
<protein>
    <submittedName>
        <fullName evidence="2">HET-domain-containing protein</fullName>
    </submittedName>
</protein>
<dbReference type="RefSeq" id="XP_018379923.1">
    <property type="nucleotide sequence ID" value="XM_018528930.1"/>
</dbReference>
<dbReference type="OMA" id="VQSHTHE"/>
<dbReference type="EMBL" id="KV441499">
    <property type="protein sequence ID" value="OAG14502.1"/>
    <property type="molecule type" value="Genomic_DNA"/>
</dbReference>
<keyword evidence="3" id="KW-1185">Reference proteome</keyword>